<sequence>MKPMTCEDYTESFALRVVDIAERLAKEENRDINELDFSSALLVAVSEELYGIHQTVASINGTALAHPDGFQKILH</sequence>
<dbReference type="RefSeq" id="YP_009199181.1">
    <property type="nucleotide sequence ID" value="NC_028805.1"/>
</dbReference>
<dbReference type="EMBL" id="KT151955">
    <property type="protein sequence ID" value="ALA07249.1"/>
    <property type="molecule type" value="Genomic_DNA"/>
</dbReference>
<organism evidence="1 2">
    <name type="scientific">Brevibacillus phage Jenst</name>
    <dbReference type="NCBI Taxonomy" id="1691954"/>
    <lineage>
        <taxon>Viruses</taxon>
        <taxon>Duplodnaviria</taxon>
        <taxon>Heunggongvirae</taxon>
        <taxon>Uroviricota</taxon>
        <taxon>Caudoviricetes</taxon>
        <taxon>Jenstvirus</taxon>
        <taxon>Jenstvirus jenst</taxon>
    </lineage>
</organism>
<keyword evidence="2" id="KW-1185">Reference proteome</keyword>
<name>A0A0K2CNY4_9CAUD</name>
<protein>
    <submittedName>
        <fullName evidence="1">Uncharacterized protein</fullName>
    </submittedName>
</protein>
<dbReference type="Proteomes" id="UP000208104">
    <property type="component" value="Segment"/>
</dbReference>
<evidence type="ECO:0000313" key="2">
    <source>
        <dbReference type="Proteomes" id="UP000208104"/>
    </source>
</evidence>
<dbReference type="KEGG" id="vg:26626068"/>
<reference evidence="1 2" key="1">
    <citation type="journal article" date="2015" name="Genome Announc.">
        <title>Genome Sequences of Five Additional Brevibacillus laterosporus Bacteriophages.</title>
        <authorList>
            <person name="Merrill B.D."/>
            <person name="Berg J.A."/>
            <person name="Graves K.A."/>
            <person name="Ward A.T."/>
            <person name="Hilton J.A."/>
            <person name="Wake B.N."/>
            <person name="Grose J.H."/>
            <person name="Breakwell D.P."/>
            <person name="Burnett S.H."/>
        </authorList>
    </citation>
    <scope>NUCLEOTIDE SEQUENCE [LARGE SCALE GENOMIC DNA]</scope>
</reference>
<gene>
    <name evidence="1" type="ORF">JENST_120</name>
</gene>
<accession>A0A0K2CNY4</accession>
<evidence type="ECO:0000313" key="1">
    <source>
        <dbReference type="EMBL" id="ALA07249.1"/>
    </source>
</evidence>
<proteinExistence type="predicted"/>
<dbReference type="GeneID" id="26626068"/>